<reference evidence="2" key="1">
    <citation type="journal article" date="2019" name="Int. J. Syst. Evol. Microbiol.">
        <title>The Global Catalogue of Microorganisms (GCM) 10K type strain sequencing project: providing services to taxonomists for standard genome sequencing and annotation.</title>
        <authorList>
            <consortium name="The Broad Institute Genomics Platform"/>
            <consortium name="The Broad Institute Genome Sequencing Center for Infectious Disease"/>
            <person name="Wu L."/>
            <person name="Ma J."/>
        </authorList>
    </citation>
    <scope>NUCLEOTIDE SEQUENCE [LARGE SCALE GENOMIC DNA]</scope>
    <source>
        <strain evidence="2">CGMCC 1.15422</strain>
    </source>
</reference>
<organism evidence="1 2">
    <name type="scientific">Christiangramia forsetii</name>
    <dbReference type="NCBI Taxonomy" id="411153"/>
    <lineage>
        <taxon>Bacteria</taxon>
        <taxon>Pseudomonadati</taxon>
        <taxon>Bacteroidota</taxon>
        <taxon>Flavobacteriia</taxon>
        <taxon>Flavobacteriales</taxon>
        <taxon>Flavobacteriaceae</taxon>
        <taxon>Christiangramia</taxon>
    </lineage>
</organism>
<proteinExistence type="predicted"/>
<accession>A0ABQ1WC45</accession>
<evidence type="ECO:0000313" key="2">
    <source>
        <dbReference type="Proteomes" id="UP000605733"/>
    </source>
</evidence>
<dbReference type="Proteomes" id="UP000605733">
    <property type="component" value="Unassembled WGS sequence"/>
</dbReference>
<comment type="caution">
    <text evidence="1">The sequence shown here is derived from an EMBL/GenBank/DDBJ whole genome shotgun (WGS) entry which is preliminary data.</text>
</comment>
<gene>
    <name evidence="1" type="ORF">GCM10011532_04260</name>
</gene>
<dbReference type="EMBL" id="BMIX01000001">
    <property type="protein sequence ID" value="GGG24173.1"/>
    <property type="molecule type" value="Genomic_DNA"/>
</dbReference>
<evidence type="ECO:0000313" key="1">
    <source>
        <dbReference type="EMBL" id="GGG24173.1"/>
    </source>
</evidence>
<name>A0ABQ1WC45_9FLAO</name>
<sequence length="117" mass="13876">MITKKHKTPLYGTEFTIVVYNNNKEFEDKFKDWEFDQNIESFDGAVFKRKEMYYIVFSAEKKGYPTPGIIAHESKHLVNNIFIDICHNLDLYNDEPEAYLLGWIVNRVHEVLNKVNN</sequence>
<protein>
    <submittedName>
        <fullName evidence="1">Uncharacterized protein</fullName>
    </submittedName>
</protein>
<keyword evidence="2" id="KW-1185">Reference proteome</keyword>
<dbReference type="RefSeq" id="WP_011710307.1">
    <property type="nucleotide sequence ID" value="NZ_BMIX01000001.1"/>
</dbReference>